<protein>
    <submittedName>
        <fullName evidence="1">Uncharacterized protein</fullName>
    </submittedName>
</protein>
<dbReference type="Proteomes" id="UP001331761">
    <property type="component" value="Unassembled WGS sequence"/>
</dbReference>
<comment type="caution">
    <text evidence="1">The sequence shown here is derived from an EMBL/GenBank/DDBJ whole genome shotgun (WGS) entry which is preliminary data.</text>
</comment>
<proteinExistence type="predicted"/>
<keyword evidence="2" id="KW-1185">Reference proteome</keyword>
<dbReference type="AlphaFoldDB" id="A0AAN8GER1"/>
<organism evidence="1 2">
    <name type="scientific">Trichostrongylus colubriformis</name>
    <name type="common">Black scour worm</name>
    <dbReference type="NCBI Taxonomy" id="6319"/>
    <lineage>
        <taxon>Eukaryota</taxon>
        <taxon>Metazoa</taxon>
        <taxon>Ecdysozoa</taxon>
        <taxon>Nematoda</taxon>
        <taxon>Chromadorea</taxon>
        <taxon>Rhabditida</taxon>
        <taxon>Rhabditina</taxon>
        <taxon>Rhabditomorpha</taxon>
        <taxon>Strongyloidea</taxon>
        <taxon>Trichostrongylidae</taxon>
        <taxon>Trichostrongylus</taxon>
    </lineage>
</organism>
<reference evidence="1 2" key="1">
    <citation type="submission" date="2019-10" db="EMBL/GenBank/DDBJ databases">
        <title>Assembly and Annotation for the nematode Trichostrongylus colubriformis.</title>
        <authorList>
            <person name="Martin J."/>
        </authorList>
    </citation>
    <scope>NUCLEOTIDE SEQUENCE [LARGE SCALE GENOMIC DNA]</scope>
    <source>
        <strain evidence="1">G859</strain>
        <tissue evidence="1">Whole worm</tissue>
    </source>
</reference>
<gene>
    <name evidence="1" type="ORF">GCK32_022785</name>
</gene>
<accession>A0AAN8GER1</accession>
<name>A0AAN8GER1_TRICO</name>
<evidence type="ECO:0000313" key="2">
    <source>
        <dbReference type="Proteomes" id="UP001331761"/>
    </source>
</evidence>
<evidence type="ECO:0000313" key="1">
    <source>
        <dbReference type="EMBL" id="KAK5985388.1"/>
    </source>
</evidence>
<dbReference type="EMBL" id="WIXE01001805">
    <property type="protein sequence ID" value="KAK5985388.1"/>
    <property type="molecule type" value="Genomic_DNA"/>
</dbReference>
<sequence>MSQAPAPFSLKSAKQQLTRQINELHELIRNGETFKETWKYPTHSNELLKYILLNRSKVTYIKDALILKEQAIQISYTNISNAIDNIRRDDPQQAEELELKFDTYWTERKGDAVLDTSSSLRHNLAVRTGAELSGKRYQVRHSEPQSNIQCRP</sequence>